<reference evidence="1 2" key="1">
    <citation type="submission" date="2021-09" db="EMBL/GenBank/DDBJ databases">
        <title>Genomic insights and catalytic innovation underlie evolution of tropane alkaloids biosynthesis.</title>
        <authorList>
            <person name="Wang Y.-J."/>
            <person name="Tian T."/>
            <person name="Huang J.-P."/>
            <person name="Huang S.-X."/>
        </authorList>
    </citation>
    <scope>NUCLEOTIDE SEQUENCE [LARGE SCALE GENOMIC DNA]</scope>
    <source>
        <strain evidence="1">KIB-2018</strain>
        <tissue evidence="1">Leaf</tissue>
    </source>
</reference>
<dbReference type="EMBL" id="JAIWQS010000006">
    <property type="protein sequence ID" value="KAJ8762130.1"/>
    <property type="molecule type" value="Genomic_DNA"/>
</dbReference>
<organism evidence="1 2">
    <name type="scientific">Erythroxylum novogranatense</name>
    <dbReference type="NCBI Taxonomy" id="1862640"/>
    <lineage>
        <taxon>Eukaryota</taxon>
        <taxon>Viridiplantae</taxon>
        <taxon>Streptophyta</taxon>
        <taxon>Embryophyta</taxon>
        <taxon>Tracheophyta</taxon>
        <taxon>Spermatophyta</taxon>
        <taxon>Magnoliopsida</taxon>
        <taxon>eudicotyledons</taxon>
        <taxon>Gunneridae</taxon>
        <taxon>Pentapetalae</taxon>
        <taxon>rosids</taxon>
        <taxon>fabids</taxon>
        <taxon>Malpighiales</taxon>
        <taxon>Erythroxylaceae</taxon>
        <taxon>Erythroxylum</taxon>
    </lineage>
</organism>
<gene>
    <name evidence="1" type="ORF">K2173_007280</name>
</gene>
<comment type="caution">
    <text evidence="1">The sequence shown here is derived from an EMBL/GenBank/DDBJ whole genome shotgun (WGS) entry which is preliminary data.</text>
</comment>
<keyword evidence="2" id="KW-1185">Reference proteome</keyword>
<protein>
    <submittedName>
        <fullName evidence="1">Uncharacterized protein</fullName>
    </submittedName>
</protein>
<dbReference type="AlphaFoldDB" id="A0AAV8T5T8"/>
<name>A0AAV8T5T8_9ROSI</name>
<evidence type="ECO:0000313" key="2">
    <source>
        <dbReference type="Proteomes" id="UP001159364"/>
    </source>
</evidence>
<evidence type="ECO:0000313" key="1">
    <source>
        <dbReference type="EMBL" id="KAJ8762130.1"/>
    </source>
</evidence>
<sequence>MCEIASSCNRLFRQIVSPITRTAWRSVAAQLRRVEAHSNGEESVDSSLFVEADMLQIHQNKLSWVRSLKPTAFERIPFRVSRSCRFSVSLSH</sequence>
<dbReference type="Proteomes" id="UP001159364">
    <property type="component" value="Linkage Group LG06"/>
</dbReference>
<proteinExistence type="predicted"/>
<accession>A0AAV8T5T8</accession>